<evidence type="ECO:0000256" key="1">
    <source>
        <dbReference type="SAM" id="Coils"/>
    </source>
</evidence>
<feature type="region of interest" description="Disordered" evidence="2">
    <location>
        <begin position="37"/>
        <end position="62"/>
    </location>
</feature>
<gene>
    <name evidence="3" type="ORF">B0H67DRAFT_641908</name>
</gene>
<organism evidence="3 4">
    <name type="scientific">Lasiosphaeris hirsuta</name>
    <dbReference type="NCBI Taxonomy" id="260670"/>
    <lineage>
        <taxon>Eukaryota</taxon>
        <taxon>Fungi</taxon>
        <taxon>Dikarya</taxon>
        <taxon>Ascomycota</taxon>
        <taxon>Pezizomycotina</taxon>
        <taxon>Sordariomycetes</taxon>
        <taxon>Sordariomycetidae</taxon>
        <taxon>Sordariales</taxon>
        <taxon>Lasiosphaeriaceae</taxon>
        <taxon>Lasiosphaeris</taxon>
    </lineage>
</organism>
<reference evidence="3" key="1">
    <citation type="submission" date="2023-06" db="EMBL/GenBank/DDBJ databases">
        <title>Genome-scale phylogeny and comparative genomics of the fungal order Sordariales.</title>
        <authorList>
            <consortium name="Lawrence Berkeley National Laboratory"/>
            <person name="Hensen N."/>
            <person name="Bonometti L."/>
            <person name="Westerberg I."/>
            <person name="Brannstrom I.O."/>
            <person name="Guillou S."/>
            <person name="Cros-Aarteil S."/>
            <person name="Calhoun S."/>
            <person name="Haridas S."/>
            <person name="Kuo A."/>
            <person name="Mondo S."/>
            <person name="Pangilinan J."/>
            <person name="Riley R."/>
            <person name="Labutti K."/>
            <person name="Andreopoulos B."/>
            <person name="Lipzen A."/>
            <person name="Chen C."/>
            <person name="Yanf M."/>
            <person name="Daum C."/>
            <person name="Ng V."/>
            <person name="Clum A."/>
            <person name="Steindorff A."/>
            <person name="Ohm R."/>
            <person name="Martin F."/>
            <person name="Silar P."/>
            <person name="Natvig D."/>
            <person name="Lalanne C."/>
            <person name="Gautier V."/>
            <person name="Ament-Velasquez S.L."/>
            <person name="Kruys A."/>
            <person name="Hutchinson M.I."/>
            <person name="Powell A.J."/>
            <person name="Barry K."/>
            <person name="Miller A.N."/>
            <person name="Grigoriev I.V."/>
            <person name="Debuchy R."/>
            <person name="Gladieux P."/>
            <person name="Thoren M.H."/>
            <person name="Johannesson H."/>
        </authorList>
    </citation>
    <scope>NUCLEOTIDE SEQUENCE</scope>
    <source>
        <strain evidence="3">SMH4607-1</strain>
    </source>
</reference>
<dbReference type="EMBL" id="JAUKUA010000002">
    <property type="protein sequence ID" value="KAK0725496.1"/>
    <property type="molecule type" value="Genomic_DNA"/>
</dbReference>
<sequence>MIKVTKKTRAHHAARRTRIRRLAAFAAIKWLAKISKTLGTPPQREPTPEKAPIDKPGSANQVNCPGHEDLSLDVQFLTARLHDIEQNQSQFDDMELKIRELDNARWEGIEVLDKWVKEKKKLAKDFREVLARFLDCQDRGNKNFKLIWAMHRHIQSFTQKIERSAKKGDQTIEEVERVAGEGKRIASRVREIAEQVNTMNEELLRVANKVQTPAGSGDELALAPYRGLQQGRSRTPQGRTAPQSQGSAKTRGETPQNQIAKLPEKRKRNEPDDNSEGIWSKRLRRAG</sequence>
<comment type="caution">
    <text evidence="3">The sequence shown here is derived from an EMBL/GenBank/DDBJ whole genome shotgun (WGS) entry which is preliminary data.</text>
</comment>
<dbReference type="AlphaFoldDB" id="A0AA40E678"/>
<protein>
    <submittedName>
        <fullName evidence="3">Uncharacterized protein</fullName>
    </submittedName>
</protein>
<name>A0AA40E678_9PEZI</name>
<proteinExistence type="predicted"/>
<keyword evidence="1" id="KW-0175">Coiled coil</keyword>
<keyword evidence="4" id="KW-1185">Reference proteome</keyword>
<feature type="compositionally biased region" description="Polar residues" evidence="2">
    <location>
        <begin position="230"/>
        <end position="259"/>
    </location>
</feature>
<dbReference type="Proteomes" id="UP001172102">
    <property type="component" value="Unassembled WGS sequence"/>
</dbReference>
<feature type="coiled-coil region" evidence="1">
    <location>
        <begin position="67"/>
        <end position="104"/>
    </location>
</feature>
<evidence type="ECO:0000313" key="4">
    <source>
        <dbReference type="Proteomes" id="UP001172102"/>
    </source>
</evidence>
<evidence type="ECO:0000313" key="3">
    <source>
        <dbReference type="EMBL" id="KAK0725496.1"/>
    </source>
</evidence>
<accession>A0AA40E678</accession>
<feature type="region of interest" description="Disordered" evidence="2">
    <location>
        <begin position="229"/>
        <end position="287"/>
    </location>
</feature>
<evidence type="ECO:0000256" key="2">
    <source>
        <dbReference type="SAM" id="MobiDB-lite"/>
    </source>
</evidence>